<organism evidence="4">
    <name type="scientific">uncultured Nocardioidaceae bacterium</name>
    <dbReference type="NCBI Taxonomy" id="253824"/>
    <lineage>
        <taxon>Bacteria</taxon>
        <taxon>Bacillati</taxon>
        <taxon>Actinomycetota</taxon>
        <taxon>Actinomycetes</taxon>
        <taxon>Propionibacteriales</taxon>
        <taxon>Nocardioidaceae</taxon>
        <taxon>environmental samples</taxon>
    </lineage>
</organism>
<dbReference type="SUPFAM" id="SSF48403">
    <property type="entry name" value="Ankyrin repeat"/>
    <property type="match status" value="1"/>
</dbReference>
<sequence length="132" mass="14395">MDLTPDELAFLQDTFELAREGHTGQLVMRLDRGVPVNLTNDKGDTLLTLAAYHDHVDTVRALLERGADHSRTNDRGQTALGAAVFRRSHDGVRALLEAGADPAEGSPSAVEVAVFFELPEMAELLEDKRDVS</sequence>
<proteinExistence type="predicted"/>
<dbReference type="PROSITE" id="PS50088">
    <property type="entry name" value="ANK_REPEAT"/>
    <property type="match status" value="1"/>
</dbReference>
<dbReference type="InterPro" id="IPR002110">
    <property type="entry name" value="Ankyrin_rpt"/>
</dbReference>
<protein>
    <submittedName>
        <fullName evidence="4">Putative ankyrin-like protein</fullName>
    </submittedName>
</protein>
<evidence type="ECO:0000256" key="3">
    <source>
        <dbReference type="PROSITE-ProRule" id="PRU00023"/>
    </source>
</evidence>
<dbReference type="Pfam" id="PF12796">
    <property type="entry name" value="Ank_2"/>
    <property type="match status" value="1"/>
</dbReference>
<evidence type="ECO:0000256" key="2">
    <source>
        <dbReference type="ARBA" id="ARBA00023043"/>
    </source>
</evidence>
<dbReference type="SMART" id="SM00248">
    <property type="entry name" value="ANK"/>
    <property type="match status" value="2"/>
</dbReference>
<gene>
    <name evidence="4" type="ORF">AVDCRST_MAG46-1993</name>
</gene>
<dbReference type="Gene3D" id="1.25.40.20">
    <property type="entry name" value="Ankyrin repeat-containing domain"/>
    <property type="match status" value="1"/>
</dbReference>
<dbReference type="PROSITE" id="PS50297">
    <property type="entry name" value="ANK_REP_REGION"/>
    <property type="match status" value="1"/>
</dbReference>
<dbReference type="PANTHER" id="PTHR24171:SF9">
    <property type="entry name" value="ANKYRIN REPEAT DOMAIN-CONTAINING PROTEIN 39"/>
    <property type="match status" value="1"/>
</dbReference>
<accession>A0A6J4LSR3</accession>
<evidence type="ECO:0000313" key="4">
    <source>
        <dbReference type="EMBL" id="CAA9340744.1"/>
    </source>
</evidence>
<reference evidence="4" key="1">
    <citation type="submission" date="2020-02" db="EMBL/GenBank/DDBJ databases">
        <authorList>
            <person name="Meier V. D."/>
        </authorList>
    </citation>
    <scope>NUCLEOTIDE SEQUENCE</scope>
    <source>
        <strain evidence="4">AVDCRST_MAG46</strain>
    </source>
</reference>
<keyword evidence="1" id="KW-0677">Repeat</keyword>
<dbReference type="AlphaFoldDB" id="A0A6J4LSR3"/>
<dbReference type="PANTHER" id="PTHR24171">
    <property type="entry name" value="ANKYRIN REPEAT DOMAIN-CONTAINING PROTEIN 39-RELATED"/>
    <property type="match status" value="1"/>
</dbReference>
<dbReference type="InterPro" id="IPR036770">
    <property type="entry name" value="Ankyrin_rpt-contain_sf"/>
</dbReference>
<feature type="repeat" description="ANK" evidence="3">
    <location>
        <begin position="42"/>
        <end position="74"/>
    </location>
</feature>
<name>A0A6J4LSR3_9ACTN</name>
<dbReference type="EMBL" id="CADCUD010000128">
    <property type="protein sequence ID" value="CAA9340744.1"/>
    <property type="molecule type" value="Genomic_DNA"/>
</dbReference>
<keyword evidence="2 3" id="KW-0040">ANK repeat</keyword>
<evidence type="ECO:0000256" key="1">
    <source>
        <dbReference type="ARBA" id="ARBA00022737"/>
    </source>
</evidence>